<name>A0A5B9MAL0_9BACT</name>
<keyword evidence="2" id="KW-1185">Reference proteome</keyword>
<organism evidence="1 2">
    <name type="scientific">Stieleria maiorica</name>
    <dbReference type="NCBI Taxonomy" id="2795974"/>
    <lineage>
        <taxon>Bacteria</taxon>
        <taxon>Pseudomonadati</taxon>
        <taxon>Planctomycetota</taxon>
        <taxon>Planctomycetia</taxon>
        <taxon>Pirellulales</taxon>
        <taxon>Pirellulaceae</taxon>
        <taxon>Stieleria</taxon>
    </lineage>
</organism>
<dbReference type="KEGG" id="smam:Mal15_17560"/>
<reference evidence="1 2" key="1">
    <citation type="submission" date="2019-02" db="EMBL/GenBank/DDBJ databases">
        <title>Planctomycetal bacteria perform biofilm scaping via a novel small molecule.</title>
        <authorList>
            <person name="Jeske O."/>
            <person name="Boedeker C."/>
            <person name="Wiegand S."/>
            <person name="Breitling P."/>
            <person name="Kallscheuer N."/>
            <person name="Jogler M."/>
            <person name="Rohde M."/>
            <person name="Petersen J."/>
            <person name="Medema M.H."/>
            <person name="Surup F."/>
            <person name="Jogler C."/>
        </authorList>
    </citation>
    <scope>NUCLEOTIDE SEQUENCE [LARGE SCALE GENOMIC DNA]</scope>
    <source>
        <strain evidence="1 2">Mal15</strain>
    </source>
</reference>
<protein>
    <submittedName>
        <fullName evidence="1">Uncharacterized protein</fullName>
    </submittedName>
</protein>
<dbReference type="EMBL" id="CP036264">
    <property type="protein sequence ID" value="QEF97713.1"/>
    <property type="molecule type" value="Genomic_DNA"/>
</dbReference>
<sequence>MAGRTHGCLAVRDPWGRSAICGFYLLECSSTRTPDWAYAASGVFSPRWTNINRIGLATKIEL</sequence>
<evidence type="ECO:0000313" key="2">
    <source>
        <dbReference type="Proteomes" id="UP000321353"/>
    </source>
</evidence>
<accession>A0A5B9MAL0</accession>
<dbReference type="AlphaFoldDB" id="A0A5B9MAL0"/>
<evidence type="ECO:0000313" key="1">
    <source>
        <dbReference type="EMBL" id="QEF97713.1"/>
    </source>
</evidence>
<gene>
    <name evidence="1" type="ORF">Mal15_17560</name>
</gene>
<proteinExistence type="predicted"/>
<dbReference type="Proteomes" id="UP000321353">
    <property type="component" value="Chromosome"/>
</dbReference>